<dbReference type="EMBL" id="LHXR01000093">
    <property type="protein sequence ID" value="KXA96276.1"/>
    <property type="molecule type" value="Genomic_DNA"/>
</dbReference>
<keyword evidence="2" id="KW-1185">Reference proteome</keyword>
<proteinExistence type="predicted"/>
<comment type="caution">
    <text evidence="1">The sequence shown here is derived from an EMBL/GenBank/DDBJ whole genome shotgun (WGS) entry which is preliminary data.</text>
</comment>
<accession>A0A133UQ71</accession>
<gene>
    <name evidence="1" type="ORF">AKJ37_05640</name>
</gene>
<sequence length="75" mass="8563">MDALVEFGPTCIPKVIEKVEQIIARPREENRGVVTPTMYPLFTIGKIKCDKSVEFLNKLLDDYMSEIPDEPFDMG</sequence>
<evidence type="ECO:0000313" key="1">
    <source>
        <dbReference type="EMBL" id="KXA96276.1"/>
    </source>
</evidence>
<feature type="non-terminal residue" evidence="1">
    <location>
        <position position="75"/>
    </location>
</feature>
<dbReference type="AlphaFoldDB" id="A0A133UQ71"/>
<organism evidence="1 2">
    <name type="scientific">candidate division MSBL1 archaeon SCGC-AAA259I09</name>
    <dbReference type="NCBI Taxonomy" id="1698267"/>
    <lineage>
        <taxon>Archaea</taxon>
        <taxon>Methanobacteriati</taxon>
        <taxon>Methanobacteriota</taxon>
        <taxon>candidate division MSBL1</taxon>
    </lineage>
</organism>
<reference evidence="1 2" key="1">
    <citation type="journal article" date="2016" name="Sci. Rep.">
        <title>Metabolic traits of an uncultured archaeal lineage -MSBL1- from brine pools of the Red Sea.</title>
        <authorList>
            <person name="Mwirichia R."/>
            <person name="Alam I."/>
            <person name="Rashid M."/>
            <person name="Vinu M."/>
            <person name="Ba-Alawi W."/>
            <person name="Anthony Kamau A."/>
            <person name="Kamanda Ngugi D."/>
            <person name="Goker M."/>
            <person name="Klenk H.P."/>
            <person name="Bajic V."/>
            <person name="Stingl U."/>
        </authorList>
    </citation>
    <scope>NUCLEOTIDE SEQUENCE [LARGE SCALE GENOMIC DNA]</scope>
    <source>
        <strain evidence="1">SCGC-AAA259I09</strain>
    </source>
</reference>
<protein>
    <submittedName>
        <fullName evidence="1">Uncharacterized protein</fullName>
    </submittedName>
</protein>
<name>A0A133UQ71_9EURY</name>
<evidence type="ECO:0000313" key="2">
    <source>
        <dbReference type="Proteomes" id="UP000070463"/>
    </source>
</evidence>
<dbReference type="Proteomes" id="UP000070463">
    <property type="component" value="Unassembled WGS sequence"/>
</dbReference>